<comment type="caution">
    <text evidence="2">The sequence shown here is derived from an EMBL/GenBank/DDBJ whole genome shotgun (WGS) entry which is preliminary data.</text>
</comment>
<dbReference type="RefSeq" id="WP_148509406.1">
    <property type="nucleotide sequence ID" value="NZ_BQNJ01000001.1"/>
</dbReference>
<dbReference type="Proteomes" id="UP001055091">
    <property type="component" value="Unassembled WGS sequence"/>
</dbReference>
<sequence length="325" mass="36840">MKFKLLVFNATKNTIYDYASIAKDVTYTTNRSGSAGKLEFSYIRRQPDNMTEGARIQFYVDGKEIYQGYVFTIKQSRDGEISVTAYDQLRYLKANASYSFVGKKLGEIIQQIAADMQLSVGTLEDTGYVIPTLTKEDTECFDIIDYGLVLTQNNTGKTFVFYDDFGKLSLREAKNLMSDIVIGNESLLTDYTFKTDIDSDTYNQVKLARPNKETGQADIYLFKDSETIKKWGLLQLYKKVDENLNEAQINQQGNIMMAYYDRVLKTISVSGVGGVVGLRAGAMSPFQILDIPELKNGYYLILEKVKHKFENDDHTMDVEATLLTI</sequence>
<proteinExistence type="predicted"/>
<dbReference type="SUPFAM" id="SSF69279">
    <property type="entry name" value="Phage tail proteins"/>
    <property type="match status" value="1"/>
</dbReference>
<reference evidence="2" key="1">
    <citation type="submission" date="2022-01" db="EMBL/GenBank/DDBJ databases">
        <title>Novel bile acid biosynthetic pathways are enriched in the microbiome of centenarians.</title>
        <authorList>
            <person name="Sato Y."/>
            <person name="Atarashi K."/>
            <person name="Plichta R.D."/>
            <person name="Arai Y."/>
            <person name="Sasajima S."/>
            <person name="Kearney M.S."/>
            <person name="Suda W."/>
            <person name="Takeshita K."/>
            <person name="Sasaki T."/>
            <person name="Okamoto S."/>
            <person name="Skelly N.A."/>
            <person name="Okamura Y."/>
            <person name="Vlamakis H."/>
            <person name="Li Y."/>
            <person name="Tanoue T."/>
            <person name="Takei H."/>
            <person name="Nittono H."/>
            <person name="Narushima S."/>
            <person name="Irie J."/>
            <person name="Itoh H."/>
            <person name="Moriya K."/>
            <person name="Sugiura Y."/>
            <person name="Suematsu M."/>
            <person name="Moritoki N."/>
            <person name="Shibata S."/>
            <person name="Littman R.D."/>
            <person name="Fischbach A.M."/>
            <person name="Uwamino Y."/>
            <person name="Inoue T."/>
            <person name="Honda A."/>
            <person name="Hattori M."/>
            <person name="Murai T."/>
            <person name="Xavier J.R."/>
            <person name="Hirose N."/>
            <person name="Honda K."/>
        </authorList>
    </citation>
    <scope>NUCLEOTIDE SEQUENCE</scope>
    <source>
        <strain evidence="2">CE91-St55</strain>
    </source>
</reference>
<organism evidence="2 3">
    <name type="scientific">Hungatella hathewayi</name>
    <dbReference type="NCBI Taxonomy" id="154046"/>
    <lineage>
        <taxon>Bacteria</taxon>
        <taxon>Bacillati</taxon>
        <taxon>Bacillota</taxon>
        <taxon>Clostridia</taxon>
        <taxon>Lachnospirales</taxon>
        <taxon>Lachnospiraceae</taxon>
        <taxon>Hungatella</taxon>
    </lineage>
</organism>
<name>A0AA37JIL7_9FIRM</name>
<dbReference type="InterPro" id="IPR056937">
    <property type="entry name" value="YqbQ/XkdQ"/>
</dbReference>
<protein>
    <submittedName>
        <fullName evidence="2">Phage protein</fullName>
    </submittedName>
</protein>
<dbReference type="AlphaFoldDB" id="A0AA37JIL7"/>
<feature type="domain" description="YqbQ/XkdQ" evidence="1">
    <location>
        <begin position="25"/>
        <end position="319"/>
    </location>
</feature>
<accession>A0AA37JIL7</accession>
<evidence type="ECO:0000259" key="1">
    <source>
        <dbReference type="Pfam" id="PF24032"/>
    </source>
</evidence>
<evidence type="ECO:0000313" key="2">
    <source>
        <dbReference type="EMBL" id="GKG99450.1"/>
    </source>
</evidence>
<gene>
    <name evidence="2" type="ORF">CE91St55_14320</name>
</gene>
<dbReference type="Pfam" id="PF24032">
    <property type="entry name" value="YQBQ"/>
    <property type="match status" value="1"/>
</dbReference>
<evidence type="ECO:0000313" key="3">
    <source>
        <dbReference type="Proteomes" id="UP001055091"/>
    </source>
</evidence>
<dbReference type="EMBL" id="BQNJ01000001">
    <property type="protein sequence ID" value="GKG99450.1"/>
    <property type="molecule type" value="Genomic_DNA"/>
</dbReference>